<evidence type="ECO:0000256" key="6">
    <source>
        <dbReference type="ARBA" id="ARBA00022656"/>
    </source>
</evidence>
<evidence type="ECO:0000313" key="10">
    <source>
        <dbReference type="EMBL" id="GFT10214.1"/>
    </source>
</evidence>
<accession>A0A8X6NE55</accession>
<keyword evidence="7" id="KW-0528">Neurotoxin</keyword>
<protein>
    <submittedName>
        <fullName evidence="10">Ankyrin repeat protein</fullName>
    </submittedName>
</protein>
<keyword evidence="3" id="KW-0268">Exocytosis</keyword>
<comment type="subcellular location">
    <subcellularLocation>
        <location evidence="2">Secreted</location>
    </subcellularLocation>
    <subcellularLocation>
        <location evidence="1">Target cell membrane</location>
    </subcellularLocation>
</comment>
<keyword evidence="8" id="KW-0638">Presynaptic neurotoxin</keyword>
<evidence type="ECO:0000256" key="4">
    <source>
        <dbReference type="ARBA" id="ARBA00022525"/>
    </source>
</evidence>
<evidence type="ECO:0000256" key="1">
    <source>
        <dbReference type="ARBA" id="ARBA00004175"/>
    </source>
</evidence>
<keyword evidence="9" id="KW-1053">Target membrane</keyword>
<gene>
    <name evidence="10" type="primary">NCL1_37534</name>
    <name evidence="10" type="ORF">NPIL_254943</name>
</gene>
<dbReference type="GO" id="GO:0044231">
    <property type="term" value="C:host cell presynaptic membrane"/>
    <property type="evidence" value="ECO:0007669"/>
    <property type="project" value="UniProtKB-KW"/>
</dbReference>
<proteinExistence type="predicted"/>
<dbReference type="Gene3D" id="1.25.40.20">
    <property type="entry name" value="Ankyrin repeat-containing domain"/>
    <property type="match status" value="1"/>
</dbReference>
<evidence type="ECO:0000256" key="7">
    <source>
        <dbReference type="ARBA" id="ARBA00022699"/>
    </source>
</evidence>
<evidence type="ECO:0000256" key="8">
    <source>
        <dbReference type="ARBA" id="ARBA00023028"/>
    </source>
</evidence>
<dbReference type="GO" id="GO:0044218">
    <property type="term" value="C:other organism cell membrane"/>
    <property type="evidence" value="ECO:0007669"/>
    <property type="project" value="UniProtKB-KW"/>
</dbReference>
<keyword evidence="5" id="KW-1052">Target cell membrane</keyword>
<comment type="caution">
    <text evidence="10">The sequence shown here is derived from an EMBL/GenBank/DDBJ whole genome shotgun (WGS) entry which is preliminary data.</text>
</comment>
<dbReference type="GO" id="GO:0090729">
    <property type="term" value="F:toxin activity"/>
    <property type="evidence" value="ECO:0007669"/>
    <property type="project" value="UniProtKB-KW"/>
</dbReference>
<organism evidence="10 11">
    <name type="scientific">Nephila pilipes</name>
    <name type="common">Giant wood spider</name>
    <name type="synonym">Nephila maculata</name>
    <dbReference type="NCBI Taxonomy" id="299642"/>
    <lineage>
        <taxon>Eukaryota</taxon>
        <taxon>Metazoa</taxon>
        <taxon>Ecdysozoa</taxon>
        <taxon>Arthropoda</taxon>
        <taxon>Chelicerata</taxon>
        <taxon>Arachnida</taxon>
        <taxon>Araneae</taxon>
        <taxon>Araneomorphae</taxon>
        <taxon>Entelegynae</taxon>
        <taxon>Araneoidea</taxon>
        <taxon>Nephilidae</taxon>
        <taxon>Nephila</taxon>
    </lineage>
</organism>
<evidence type="ECO:0000313" key="11">
    <source>
        <dbReference type="Proteomes" id="UP000887013"/>
    </source>
</evidence>
<keyword evidence="9" id="KW-0472">Membrane</keyword>
<dbReference type="Pfam" id="PF12796">
    <property type="entry name" value="Ank_2"/>
    <property type="match status" value="1"/>
</dbReference>
<dbReference type="GO" id="GO:0006887">
    <property type="term" value="P:exocytosis"/>
    <property type="evidence" value="ECO:0007669"/>
    <property type="project" value="UniProtKB-KW"/>
</dbReference>
<evidence type="ECO:0000256" key="5">
    <source>
        <dbReference type="ARBA" id="ARBA00022537"/>
    </source>
</evidence>
<dbReference type="InterPro" id="IPR036770">
    <property type="entry name" value="Ankyrin_rpt-contain_sf"/>
</dbReference>
<evidence type="ECO:0000256" key="9">
    <source>
        <dbReference type="ARBA" id="ARBA00023298"/>
    </source>
</evidence>
<dbReference type="EMBL" id="BMAW01008782">
    <property type="protein sequence ID" value="GFT10214.1"/>
    <property type="molecule type" value="Genomic_DNA"/>
</dbReference>
<dbReference type="AlphaFoldDB" id="A0A8X6NE55"/>
<dbReference type="SUPFAM" id="SSF48403">
    <property type="entry name" value="Ankyrin repeat"/>
    <property type="match status" value="1"/>
</dbReference>
<dbReference type="InterPro" id="IPR002110">
    <property type="entry name" value="Ankyrin_rpt"/>
</dbReference>
<evidence type="ECO:0000256" key="2">
    <source>
        <dbReference type="ARBA" id="ARBA00004613"/>
    </source>
</evidence>
<keyword evidence="6" id="KW-0800">Toxin</keyword>
<sequence>MSIKYANVAEVLFNALKTWDVDCIRTVLDETPEMILSYIENGKNLLHMVCSAENSESIEENYEDFNMLDRKKCFIYMLIDAGVDLEHVDKAGNTCLFYAAQMEDIFICNILLQCGADMWAKTE</sequence>
<evidence type="ECO:0000256" key="3">
    <source>
        <dbReference type="ARBA" id="ARBA00022483"/>
    </source>
</evidence>
<name>A0A8X6NE55_NEPPI</name>
<dbReference type="GO" id="GO:0005576">
    <property type="term" value="C:extracellular region"/>
    <property type="evidence" value="ECO:0007669"/>
    <property type="project" value="UniProtKB-SubCell"/>
</dbReference>
<dbReference type="Proteomes" id="UP000887013">
    <property type="component" value="Unassembled WGS sequence"/>
</dbReference>
<reference evidence="10" key="1">
    <citation type="submission" date="2020-08" db="EMBL/GenBank/DDBJ databases">
        <title>Multicomponent nature underlies the extraordinary mechanical properties of spider dragline silk.</title>
        <authorList>
            <person name="Kono N."/>
            <person name="Nakamura H."/>
            <person name="Mori M."/>
            <person name="Yoshida Y."/>
            <person name="Ohtoshi R."/>
            <person name="Malay A.D."/>
            <person name="Moran D.A.P."/>
            <person name="Tomita M."/>
            <person name="Numata K."/>
            <person name="Arakawa K."/>
        </authorList>
    </citation>
    <scope>NUCLEOTIDE SEQUENCE</scope>
</reference>
<dbReference type="OrthoDB" id="432281at2759"/>
<keyword evidence="11" id="KW-1185">Reference proteome</keyword>
<keyword evidence="4" id="KW-0964">Secreted</keyword>